<gene>
    <name evidence="1" type="ORF">BC792_13621</name>
</gene>
<proteinExistence type="predicted"/>
<sequence>DGNVLLPPSGADYDVDSYANFLQRGIDAFKKKSSSTP</sequence>
<keyword evidence="2" id="KW-1185">Reference proteome</keyword>
<dbReference type="AlphaFoldDB" id="A0A5S5CUL2"/>
<reference evidence="1 2" key="1">
    <citation type="submission" date="2019-07" db="EMBL/GenBank/DDBJ databases">
        <title>Genomic Encyclopedia of Archaeal and Bacterial Type Strains, Phase II (KMG-II): from individual species to whole genera.</title>
        <authorList>
            <person name="Goeker M."/>
        </authorList>
    </citation>
    <scope>NUCLEOTIDE SEQUENCE [LARGE SCALE GENOMIC DNA]</scope>
    <source>
        <strain evidence="1 2">DSM 18850</strain>
    </source>
</reference>
<accession>A0A5S5CUL2</accession>
<evidence type="ECO:0000313" key="1">
    <source>
        <dbReference type="EMBL" id="TYP87413.1"/>
    </source>
</evidence>
<dbReference type="Proteomes" id="UP000325105">
    <property type="component" value="Unassembled WGS sequence"/>
</dbReference>
<evidence type="ECO:0000313" key="2">
    <source>
        <dbReference type="Proteomes" id="UP000325105"/>
    </source>
</evidence>
<comment type="caution">
    <text evidence="1">The sequence shown here is derived from an EMBL/GenBank/DDBJ whole genome shotgun (WGS) entry which is preliminary data.</text>
</comment>
<dbReference type="EMBL" id="VNHX01000036">
    <property type="protein sequence ID" value="TYP87413.1"/>
    <property type="molecule type" value="Genomic_DNA"/>
</dbReference>
<feature type="non-terminal residue" evidence="1">
    <location>
        <position position="1"/>
    </location>
</feature>
<name>A0A5S5CUL2_9SPHI</name>
<organism evidence="1 2">
    <name type="scientific">Sphingobacterium allocomposti</name>
    <dbReference type="NCBI Taxonomy" id="415956"/>
    <lineage>
        <taxon>Bacteria</taxon>
        <taxon>Pseudomonadati</taxon>
        <taxon>Bacteroidota</taxon>
        <taxon>Sphingobacteriia</taxon>
        <taxon>Sphingobacteriales</taxon>
        <taxon>Sphingobacteriaceae</taxon>
        <taxon>Sphingobacterium</taxon>
    </lineage>
</organism>
<protein>
    <submittedName>
        <fullName evidence="1">Uncharacterized protein</fullName>
    </submittedName>
</protein>